<organism evidence="5 6">
    <name type="scientific">Rhodococcus wratislaviensis NBRC 100605</name>
    <dbReference type="NCBI Taxonomy" id="1219028"/>
    <lineage>
        <taxon>Bacteria</taxon>
        <taxon>Bacillati</taxon>
        <taxon>Actinomycetota</taxon>
        <taxon>Actinomycetes</taxon>
        <taxon>Mycobacteriales</taxon>
        <taxon>Nocardiaceae</taxon>
        <taxon>Rhodococcus</taxon>
    </lineage>
</organism>
<name>X0Q9Q7_RHOWR</name>
<dbReference type="OrthoDB" id="9799345at2"/>
<dbReference type="InterPro" id="IPR020449">
    <property type="entry name" value="Tscrpt_reg_AraC-type_HTH"/>
</dbReference>
<dbReference type="PROSITE" id="PS00041">
    <property type="entry name" value="HTH_ARAC_FAMILY_1"/>
    <property type="match status" value="1"/>
</dbReference>
<keyword evidence="3" id="KW-0804">Transcription</keyword>
<dbReference type="GO" id="GO:0003700">
    <property type="term" value="F:DNA-binding transcription factor activity"/>
    <property type="evidence" value="ECO:0007669"/>
    <property type="project" value="InterPro"/>
</dbReference>
<evidence type="ECO:0000259" key="4">
    <source>
        <dbReference type="PROSITE" id="PS01124"/>
    </source>
</evidence>
<keyword evidence="2" id="KW-0238">DNA-binding</keyword>
<evidence type="ECO:0000313" key="6">
    <source>
        <dbReference type="Proteomes" id="UP000019491"/>
    </source>
</evidence>
<dbReference type="InterPro" id="IPR018062">
    <property type="entry name" value="HTH_AraC-typ_CS"/>
</dbReference>
<dbReference type="Gene3D" id="1.10.10.60">
    <property type="entry name" value="Homeodomain-like"/>
    <property type="match status" value="2"/>
</dbReference>
<dbReference type="InterPro" id="IPR009057">
    <property type="entry name" value="Homeodomain-like_sf"/>
</dbReference>
<dbReference type="PROSITE" id="PS01124">
    <property type="entry name" value="HTH_ARAC_FAMILY_2"/>
    <property type="match status" value="1"/>
</dbReference>
<dbReference type="PANTHER" id="PTHR46796:SF6">
    <property type="entry name" value="ARAC SUBFAMILY"/>
    <property type="match status" value="1"/>
</dbReference>
<dbReference type="InterPro" id="IPR050204">
    <property type="entry name" value="AraC_XylS_family_regulators"/>
</dbReference>
<feature type="domain" description="HTH araC/xylS-type" evidence="4">
    <location>
        <begin position="189"/>
        <end position="287"/>
    </location>
</feature>
<comment type="caution">
    <text evidence="5">The sequence shown here is derived from an EMBL/GenBank/DDBJ whole genome shotgun (WGS) entry which is preliminary data.</text>
</comment>
<dbReference type="GO" id="GO:0043565">
    <property type="term" value="F:sequence-specific DNA binding"/>
    <property type="evidence" value="ECO:0007669"/>
    <property type="project" value="InterPro"/>
</dbReference>
<evidence type="ECO:0000256" key="1">
    <source>
        <dbReference type="ARBA" id="ARBA00023015"/>
    </source>
</evidence>
<proteinExistence type="predicted"/>
<keyword evidence="1" id="KW-0805">Transcription regulation</keyword>
<dbReference type="Proteomes" id="UP000019491">
    <property type="component" value="Unassembled WGS sequence"/>
</dbReference>
<dbReference type="AlphaFoldDB" id="X0Q9Q7"/>
<dbReference type="SMART" id="SM00342">
    <property type="entry name" value="HTH_ARAC"/>
    <property type="match status" value="1"/>
</dbReference>
<reference evidence="5 6" key="1">
    <citation type="submission" date="2014-02" db="EMBL/GenBank/DDBJ databases">
        <title>Whole genome shotgun sequence of Rhodococcus wratislaviensis NBRC 100605.</title>
        <authorList>
            <person name="Hosoyama A."/>
            <person name="Tsuchikane K."/>
            <person name="Yoshida I."/>
            <person name="Ohji S."/>
            <person name="Ichikawa N."/>
            <person name="Yamazoe A."/>
            <person name="Fujita N."/>
        </authorList>
    </citation>
    <scope>NUCLEOTIDE SEQUENCE [LARGE SCALE GENOMIC DNA]</scope>
    <source>
        <strain evidence="5 6">NBRC 100605</strain>
    </source>
</reference>
<sequence length="290" mass="32396">MGSNGVSEDVREIGGELVSSLVASSASVQVEVLRRQSSRPIEWNFRQSRDALFWFRSGINRFTVSAADDAIATELSPRADLALIPADTDVHGEFDVGDYSDYVVVFLDRPTTTTNSFGLPRHPMIGFGHPEVRRSFARLATEAAQQDEFFDMLVEGWILQASAYLNRLSRPSAGTTSSFVGGLAPSSLRRVRHAIEDRLDEHISIAWLASISGLSSRHFLRAFRQSTGLTPQRYITEVRLRRAREMLASDTESITAIAFACGFTHSQHFTTWFKRETGLTPSHFRANIRL</sequence>
<dbReference type="Pfam" id="PF12833">
    <property type="entry name" value="HTH_18"/>
    <property type="match status" value="1"/>
</dbReference>
<dbReference type="SUPFAM" id="SSF46689">
    <property type="entry name" value="Homeodomain-like"/>
    <property type="match status" value="2"/>
</dbReference>
<keyword evidence="6" id="KW-1185">Reference proteome</keyword>
<dbReference type="PRINTS" id="PR00032">
    <property type="entry name" value="HTHARAC"/>
</dbReference>
<dbReference type="EMBL" id="BAWF01000052">
    <property type="protein sequence ID" value="GAF48327.1"/>
    <property type="molecule type" value="Genomic_DNA"/>
</dbReference>
<gene>
    <name evidence="5" type="ORF">RW1_052_00340</name>
</gene>
<evidence type="ECO:0000256" key="3">
    <source>
        <dbReference type="ARBA" id="ARBA00023163"/>
    </source>
</evidence>
<dbReference type="RefSeq" id="WP_037238405.1">
    <property type="nucleotide sequence ID" value="NZ_BAWF01000052.1"/>
</dbReference>
<accession>X0Q9Q7</accession>
<protein>
    <recommendedName>
        <fullName evidence="4">HTH araC/xylS-type domain-containing protein</fullName>
    </recommendedName>
</protein>
<evidence type="ECO:0000313" key="5">
    <source>
        <dbReference type="EMBL" id="GAF48327.1"/>
    </source>
</evidence>
<dbReference type="InterPro" id="IPR018060">
    <property type="entry name" value="HTH_AraC"/>
</dbReference>
<dbReference type="PANTHER" id="PTHR46796">
    <property type="entry name" value="HTH-TYPE TRANSCRIPTIONAL ACTIVATOR RHAS-RELATED"/>
    <property type="match status" value="1"/>
</dbReference>
<evidence type="ECO:0000256" key="2">
    <source>
        <dbReference type="ARBA" id="ARBA00023125"/>
    </source>
</evidence>